<reference evidence="2" key="1">
    <citation type="journal article" date="2019" name="Int. J. Syst. Evol. Microbiol.">
        <title>The Global Catalogue of Microorganisms (GCM) 10K type strain sequencing project: providing services to taxonomists for standard genome sequencing and annotation.</title>
        <authorList>
            <consortium name="The Broad Institute Genomics Platform"/>
            <consortium name="The Broad Institute Genome Sequencing Center for Infectious Disease"/>
            <person name="Wu L."/>
            <person name="Ma J."/>
        </authorList>
    </citation>
    <scope>NUCLEOTIDE SEQUENCE [LARGE SCALE GENOMIC DNA]</scope>
    <source>
        <strain evidence="2">JCM 14735</strain>
    </source>
</reference>
<dbReference type="Proteomes" id="UP001501204">
    <property type="component" value="Unassembled WGS sequence"/>
</dbReference>
<proteinExistence type="predicted"/>
<dbReference type="RefSeq" id="WP_344120800.1">
    <property type="nucleotide sequence ID" value="NZ_BAAAOA010000014.1"/>
</dbReference>
<name>A0ABP4WHH7_9MICC</name>
<evidence type="ECO:0000313" key="1">
    <source>
        <dbReference type="EMBL" id="GAA1754821.1"/>
    </source>
</evidence>
<comment type="caution">
    <text evidence="1">The sequence shown here is derived from an EMBL/GenBank/DDBJ whole genome shotgun (WGS) entry which is preliminary data.</text>
</comment>
<organism evidence="1 2">
    <name type="scientific">Kocuria aegyptia</name>
    <dbReference type="NCBI Taxonomy" id="330943"/>
    <lineage>
        <taxon>Bacteria</taxon>
        <taxon>Bacillati</taxon>
        <taxon>Actinomycetota</taxon>
        <taxon>Actinomycetes</taxon>
        <taxon>Micrococcales</taxon>
        <taxon>Micrococcaceae</taxon>
        <taxon>Kocuria</taxon>
    </lineage>
</organism>
<dbReference type="EMBL" id="BAAAOA010000014">
    <property type="protein sequence ID" value="GAA1754821.1"/>
    <property type="molecule type" value="Genomic_DNA"/>
</dbReference>
<evidence type="ECO:0000313" key="2">
    <source>
        <dbReference type="Proteomes" id="UP001501204"/>
    </source>
</evidence>
<keyword evidence="2" id="KW-1185">Reference proteome</keyword>
<protein>
    <submittedName>
        <fullName evidence="1">Uncharacterized protein</fullName>
    </submittedName>
</protein>
<accession>A0ABP4WHH7</accession>
<sequence>MLRARVGWFLAGVDAPGLQRTLRAFMIGSIMNKLLPSAIVARAAIGAEQ</sequence>
<gene>
    <name evidence="1" type="ORF">GCM10009767_12650</name>
</gene>